<dbReference type="PRINTS" id="PR00171">
    <property type="entry name" value="SUGRTRNSPORT"/>
</dbReference>
<proteinExistence type="inferred from homology"/>
<feature type="domain" description="Major facilitator superfamily (MFS) profile" evidence="9">
    <location>
        <begin position="10"/>
        <end position="439"/>
    </location>
</feature>
<evidence type="ECO:0000313" key="10">
    <source>
        <dbReference type="EMBL" id="CCH43708.1"/>
    </source>
</evidence>
<feature type="transmembrane region" description="Helical" evidence="8">
    <location>
        <begin position="251"/>
        <end position="273"/>
    </location>
</feature>
<dbReference type="InParanoid" id="K0KQZ7"/>
<gene>
    <name evidence="10" type="primary">KHT13</name>
    <name evidence="10" type="ORF">BN7_3262</name>
</gene>
<reference evidence="10 11" key="1">
    <citation type="journal article" date="2012" name="Eukaryot. Cell">
        <title>Draft genome sequence of Wickerhamomyces ciferrii NRRL Y-1031 F-60-10.</title>
        <authorList>
            <person name="Schneider J."/>
            <person name="Andrea H."/>
            <person name="Blom J."/>
            <person name="Jaenicke S."/>
            <person name="Ruckert C."/>
            <person name="Schorsch C."/>
            <person name="Szczepanowski R."/>
            <person name="Farwick M."/>
            <person name="Goesmann A."/>
            <person name="Puhler A."/>
            <person name="Schaffer S."/>
            <person name="Tauch A."/>
            <person name="Kohler T."/>
            <person name="Brinkrolf K."/>
        </authorList>
    </citation>
    <scope>NUCLEOTIDE SEQUENCE [LARGE SCALE GENOMIC DNA]</scope>
    <source>
        <strain evidence="11">ATCC 14091 / BCRC 22168 / CBS 111 / JCM 3599 / NBRC 0793 / NRRL Y-1031 F-60-10</strain>
    </source>
</reference>
<accession>K0KQZ7</accession>
<sequence length="495" mass="54794">MKFSAHTTKLAIAASFGSLTYGFTSGLGGSIPGLPSFIEYFGYLDNPSIADAFNGLYAGGGIIGCILGGIVSGKFGRKKAIFLGGLLGIIGGALMTGAVNLVMLYISRFIAGISIGMCVMLTPIWQTEIAPAQGRGFLVGLHGVMILTGYALSMWSVYGFYWLERGFNWRIPLSFQLIWPLCLSIIIWKLPESPRWLLENNKISETRKVLEIIDPSTTDESFQIILDQFAKESQLSTWKSLITHKPNRKRLIVGFLIMFSAQSTGDLTIANYGPTLYRNLGFSPSKQIMLSACYCSTAVLYNFIASLIMDKLGRKKMMFIGLTGCCVCLIGLAIVLALFSESKNMDGNRSAVFLLYFRLTFYATFLDATTYVYATEIWPTHLRGIGSSLSFLGMFISMLAYITPVTTALENIKWKFYVIFICLTAVNSVIVFWYFPETKNLTLEEIGALFGDYDEDSVIGDDKEIEGIELNDSSDSQHEVKKIHESILDKKIGDV</sequence>
<dbReference type="NCBIfam" id="TIGR00879">
    <property type="entry name" value="SP"/>
    <property type="match status" value="1"/>
</dbReference>
<dbReference type="Pfam" id="PF00083">
    <property type="entry name" value="Sugar_tr"/>
    <property type="match status" value="1"/>
</dbReference>
<name>K0KQZ7_WICCF</name>
<keyword evidence="3 7" id="KW-0813">Transport</keyword>
<protein>
    <submittedName>
        <fullName evidence="10">Hexose transporter 2</fullName>
    </submittedName>
</protein>
<keyword evidence="11" id="KW-1185">Reference proteome</keyword>
<evidence type="ECO:0000256" key="5">
    <source>
        <dbReference type="ARBA" id="ARBA00022989"/>
    </source>
</evidence>
<evidence type="ECO:0000256" key="3">
    <source>
        <dbReference type="ARBA" id="ARBA00022448"/>
    </source>
</evidence>
<evidence type="ECO:0000256" key="1">
    <source>
        <dbReference type="ARBA" id="ARBA00004141"/>
    </source>
</evidence>
<dbReference type="HOGENOM" id="CLU_001265_30_13_1"/>
<evidence type="ECO:0000256" key="8">
    <source>
        <dbReference type="SAM" id="Phobius"/>
    </source>
</evidence>
<dbReference type="InterPro" id="IPR020846">
    <property type="entry name" value="MFS_dom"/>
</dbReference>
<organism evidence="10 11">
    <name type="scientific">Wickerhamomyces ciferrii (strain ATCC 14091 / BCRC 22168 / CBS 111 / JCM 3599 / NBRC 0793 / NRRL Y-1031 F-60-10)</name>
    <name type="common">Yeast</name>
    <name type="synonym">Pichia ciferrii</name>
    <dbReference type="NCBI Taxonomy" id="1206466"/>
    <lineage>
        <taxon>Eukaryota</taxon>
        <taxon>Fungi</taxon>
        <taxon>Dikarya</taxon>
        <taxon>Ascomycota</taxon>
        <taxon>Saccharomycotina</taxon>
        <taxon>Saccharomycetes</taxon>
        <taxon>Phaffomycetales</taxon>
        <taxon>Wickerhamomycetaceae</taxon>
        <taxon>Wickerhamomyces</taxon>
    </lineage>
</organism>
<feature type="transmembrane region" description="Helical" evidence="8">
    <location>
        <begin position="105"/>
        <end position="125"/>
    </location>
</feature>
<feature type="transmembrane region" description="Helical" evidence="8">
    <location>
        <begin position="414"/>
        <end position="435"/>
    </location>
</feature>
<dbReference type="SUPFAM" id="SSF103473">
    <property type="entry name" value="MFS general substrate transporter"/>
    <property type="match status" value="1"/>
</dbReference>
<dbReference type="PROSITE" id="PS50850">
    <property type="entry name" value="MFS"/>
    <property type="match status" value="1"/>
</dbReference>
<feature type="transmembrane region" description="Helical" evidence="8">
    <location>
        <begin position="137"/>
        <end position="163"/>
    </location>
</feature>
<evidence type="ECO:0000259" key="9">
    <source>
        <dbReference type="PROSITE" id="PS50850"/>
    </source>
</evidence>
<dbReference type="Gene3D" id="1.20.1250.20">
    <property type="entry name" value="MFS general substrate transporter like domains"/>
    <property type="match status" value="1"/>
</dbReference>
<feature type="transmembrane region" description="Helical" evidence="8">
    <location>
        <begin position="319"/>
        <end position="339"/>
    </location>
</feature>
<dbReference type="InterPro" id="IPR036259">
    <property type="entry name" value="MFS_trans_sf"/>
</dbReference>
<dbReference type="eggNOG" id="KOG0254">
    <property type="taxonomic scope" value="Eukaryota"/>
</dbReference>
<dbReference type="PROSITE" id="PS00216">
    <property type="entry name" value="SUGAR_TRANSPORT_1"/>
    <property type="match status" value="1"/>
</dbReference>
<feature type="transmembrane region" description="Helical" evidence="8">
    <location>
        <begin position="80"/>
        <end position="99"/>
    </location>
</feature>
<dbReference type="InterPro" id="IPR005828">
    <property type="entry name" value="MFS_sugar_transport-like"/>
</dbReference>
<evidence type="ECO:0000256" key="4">
    <source>
        <dbReference type="ARBA" id="ARBA00022692"/>
    </source>
</evidence>
<dbReference type="InterPro" id="IPR003663">
    <property type="entry name" value="Sugar/inositol_transpt"/>
</dbReference>
<evidence type="ECO:0000256" key="6">
    <source>
        <dbReference type="ARBA" id="ARBA00023136"/>
    </source>
</evidence>
<feature type="transmembrane region" description="Helical" evidence="8">
    <location>
        <begin position="288"/>
        <end position="307"/>
    </location>
</feature>
<dbReference type="PANTHER" id="PTHR48022:SF11">
    <property type="entry name" value="MONOSACCHARIDE TRANSPORTER (HXT8), PUTATIVE (AFU_ORTHOLOGUE AFUA_2G08120)-RELATED"/>
    <property type="match status" value="1"/>
</dbReference>
<evidence type="ECO:0000256" key="7">
    <source>
        <dbReference type="RuleBase" id="RU003346"/>
    </source>
</evidence>
<evidence type="ECO:0000256" key="2">
    <source>
        <dbReference type="ARBA" id="ARBA00010992"/>
    </source>
</evidence>
<dbReference type="AlphaFoldDB" id="K0KQZ7"/>
<comment type="subcellular location">
    <subcellularLocation>
        <location evidence="1">Membrane</location>
        <topology evidence="1">Multi-pass membrane protein</topology>
    </subcellularLocation>
</comment>
<dbReference type="PANTHER" id="PTHR48022">
    <property type="entry name" value="PLASTIDIC GLUCOSE TRANSPORTER 4"/>
    <property type="match status" value="1"/>
</dbReference>
<feature type="transmembrane region" description="Helical" evidence="8">
    <location>
        <begin position="52"/>
        <end position="73"/>
    </location>
</feature>
<comment type="similarity">
    <text evidence="2 7">Belongs to the major facilitator superfamily. Sugar transporter (TC 2.A.1.1) family.</text>
</comment>
<keyword evidence="5 8" id="KW-1133">Transmembrane helix</keyword>
<dbReference type="Proteomes" id="UP000009328">
    <property type="component" value="Unassembled WGS sequence"/>
</dbReference>
<comment type="caution">
    <text evidence="10">The sequence shown here is derived from an EMBL/GenBank/DDBJ whole genome shotgun (WGS) entry which is preliminary data.</text>
</comment>
<feature type="transmembrane region" description="Helical" evidence="8">
    <location>
        <begin position="385"/>
        <end position="402"/>
    </location>
</feature>
<dbReference type="GO" id="GO:0016020">
    <property type="term" value="C:membrane"/>
    <property type="evidence" value="ECO:0007669"/>
    <property type="project" value="UniProtKB-SubCell"/>
</dbReference>
<dbReference type="GO" id="GO:0005351">
    <property type="term" value="F:carbohydrate:proton symporter activity"/>
    <property type="evidence" value="ECO:0007669"/>
    <property type="project" value="TreeGrafter"/>
</dbReference>
<feature type="transmembrane region" description="Helical" evidence="8">
    <location>
        <begin position="169"/>
        <end position="188"/>
    </location>
</feature>
<keyword evidence="4 8" id="KW-0812">Transmembrane</keyword>
<dbReference type="EMBL" id="CAIF01000088">
    <property type="protein sequence ID" value="CCH43708.1"/>
    <property type="molecule type" value="Genomic_DNA"/>
</dbReference>
<feature type="transmembrane region" description="Helical" evidence="8">
    <location>
        <begin position="351"/>
        <end position="373"/>
    </location>
</feature>
<dbReference type="InterPro" id="IPR050360">
    <property type="entry name" value="MFS_Sugar_Transporters"/>
</dbReference>
<keyword evidence="6 8" id="KW-0472">Membrane</keyword>
<evidence type="ECO:0000313" key="11">
    <source>
        <dbReference type="Proteomes" id="UP000009328"/>
    </source>
</evidence>
<dbReference type="InterPro" id="IPR005829">
    <property type="entry name" value="Sugar_transporter_CS"/>
</dbReference>